<dbReference type="GO" id="GO:0000122">
    <property type="term" value="P:negative regulation of transcription by RNA polymerase II"/>
    <property type="evidence" value="ECO:0007669"/>
    <property type="project" value="TreeGrafter"/>
</dbReference>
<feature type="compositionally biased region" description="Pro residues" evidence="7">
    <location>
        <begin position="265"/>
        <end position="274"/>
    </location>
</feature>
<evidence type="ECO:0000256" key="3">
    <source>
        <dbReference type="ARBA" id="ARBA00022491"/>
    </source>
</evidence>
<evidence type="ECO:0000259" key="8">
    <source>
        <dbReference type="SMART" id="SM01046"/>
    </source>
</evidence>
<evidence type="ECO:0000256" key="4">
    <source>
        <dbReference type="ARBA" id="ARBA00023015"/>
    </source>
</evidence>
<dbReference type="Gene3D" id="3.10.260.20">
    <property type="entry name" value="Ski"/>
    <property type="match status" value="1"/>
</dbReference>
<dbReference type="EMBL" id="CAJDYZ010011338">
    <property type="protein sequence ID" value="CAD1479342.1"/>
    <property type="molecule type" value="Genomic_DNA"/>
</dbReference>
<keyword evidence="6" id="KW-0539">Nucleus</keyword>
<dbReference type="InterPro" id="IPR014890">
    <property type="entry name" value="c-SKI_SMAD4-bd_dom"/>
</dbReference>
<evidence type="ECO:0000313" key="10">
    <source>
        <dbReference type="Proteomes" id="UP000752696"/>
    </source>
</evidence>
<feature type="domain" description="c-SKI SMAD4-binding" evidence="8">
    <location>
        <begin position="134"/>
        <end position="226"/>
    </location>
</feature>
<comment type="caution">
    <text evidence="9">The sequence shown here is derived from an EMBL/GenBank/DDBJ whole genome shotgun (WGS) entry which is preliminary data.</text>
</comment>
<proteinExistence type="inferred from homology"/>
<dbReference type="GO" id="GO:0046332">
    <property type="term" value="F:SMAD binding"/>
    <property type="evidence" value="ECO:0007669"/>
    <property type="project" value="InterPro"/>
</dbReference>
<dbReference type="PANTHER" id="PTHR10005:SF26">
    <property type="entry name" value="CORL"/>
    <property type="match status" value="1"/>
</dbReference>
<gene>
    <name evidence="9" type="ORF">MHI_LOCUS851986</name>
</gene>
<feature type="compositionally biased region" description="Polar residues" evidence="7">
    <location>
        <begin position="389"/>
        <end position="415"/>
    </location>
</feature>
<keyword evidence="5" id="KW-0804">Transcription</keyword>
<dbReference type="GO" id="GO:0000978">
    <property type="term" value="F:RNA polymerase II cis-regulatory region sequence-specific DNA binding"/>
    <property type="evidence" value="ECO:0007669"/>
    <property type="project" value="TreeGrafter"/>
</dbReference>
<organism evidence="9 10">
    <name type="scientific">Heterotrigona itama</name>
    <dbReference type="NCBI Taxonomy" id="395501"/>
    <lineage>
        <taxon>Eukaryota</taxon>
        <taxon>Metazoa</taxon>
        <taxon>Ecdysozoa</taxon>
        <taxon>Arthropoda</taxon>
        <taxon>Hexapoda</taxon>
        <taxon>Insecta</taxon>
        <taxon>Pterygota</taxon>
        <taxon>Neoptera</taxon>
        <taxon>Endopterygota</taxon>
        <taxon>Hymenoptera</taxon>
        <taxon>Apocrita</taxon>
        <taxon>Aculeata</taxon>
        <taxon>Apoidea</taxon>
        <taxon>Anthophila</taxon>
        <taxon>Apidae</taxon>
        <taxon>Heterotrigona</taxon>
    </lineage>
</organism>
<dbReference type="AlphaFoldDB" id="A0A6V7HFC3"/>
<dbReference type="GO" id="GO:0030514">
    <property type="term" value="P:negative regulation of BMP signaling pathway"/>
    <property type="evidence" value="ECO:0007669"/>
    <property type="project" value="TreeGrafter"/>
</dbReference>
<dbReference type="SMART" id="SM01046">
    <property type="entry name" value="c-SKI_SMAD_bind"/>
    <property type="match status" value="1"/>
</dbReference>
<feature type="compositionally biased region" description="Basic residues" evidence="7">
    <location>
        <begin position="427"/>
        <end position="439"/>
    </location>
</feature>
<dbReference type="SUPFAM" id="SSF46955">
    <property type="entry name" value="Putative DNA-binding domain"/>
    <property type="match status" value="1"/>
</dbReference>
<dbReference type="InterPro" id="IPR003380">
    <property type="entry name" value="SKI/SNO/DAC"/>
</dbReference>
<evidence type="ECO:0000256" key="2">
    <source>
        <dbReference type="ARBA" id="ARBA00009513"/>
    </source>
</evidence>
<comment type="subcellular location">
    <subcellularLocation>
        <location evidence="1">Nucleus</location>
    </subcellularLocation>
</comment>
<dbReference type="Gene3D" id="3.10.390.10">
    <property type="entry name" value="SAND domain-like"/>
    <property type="match status" value="1"/>
</dbReference>
<dbReference type="GO" id="GO:0005634">
    <property type="term" value="C:nucleus"/>
    <property type="evidence" value="ECO:0007669"/>
    <property type="project" value="UniProtKB-SubCell"/>
</dbReference>
<feature type="compositionally biased region" description="Polar residues" evidence="7">
    <location>
        <begin position="250"/>
        <end position="259"/>
    </location>
</feature>
<dbReference type="FunFam" id="3.10.390.10:FF:000001">
    <property type="entry name" value="SKI family transcriptional corepressor 1"/>
    <property type="match status" value="1"/>
</dbReference>
<evidence type="ECO:0000256" key="5">
    <source>
        <dbReference type="ARBA" id="ARBA00023163"/>
    </source>
</evidence>
<dbReference type="SUPFAM" id="SSF63763">
    <property type="entry name" value="SAND domain-like"/>
    <property type="match status" value="1"/>
</dbReference>
<reference evidence="9" key="1">
    <citation type="submission" date="2020-07" db="EMBL/GenBank/DDBJ databases">
        <authorList>
            <person name="Nazaruddin N."/>
        </authorList>
    </citation>
    <scope>NUCLEOTIDE SEQUENCE</scope>
</reference>
<feature type="region of interest" description="Disordered" evidence="7">
    <location>
        <begin position="352"/>
        <end position="455"/>
    </location>
</feature>
<dbReference type="InterPro" id="IPR009061">
    <property type="entry name" value="DNA-bd_dom_put_sf"/>
</dbReference>
<dbReference type="Pfam" id="PF08782">
    <property type="entry name" value="c-SKI_SMAD_bind"/>
    <property type="match status" value="1"/>
</dbReference>
<feature type="compositionally biased region" description="Polar residues" evidence="7">
    <location>
        <begin position="234"/>
        <end position="243"/>
    </location>
</feature>
<evidence type="ECO:0000256" key="7">
    <source>
        <dbReference type="SAM" id="MobiDB-lite"/>
    </source>
</evidence>
<keyword evidence="4" id="KW-0805">Transcription regulation</keyword>
<dbReference type="Pfam" id="PF02437">
    <property type="entry name" value="Ski_Sno_DHD"/>
    <property type="match status" value="1"/>
</dbReference>
<keyword evidence="3" id="KW-0678">Repressor</keyword>
<dbReference type="InterPro" id="IPR023216">
    <property type="entry name" value="Tscrpt_reg_SKI_SnoN"/>
</dbReference>
<dbReference type="PANTHER" id="PTHR10005">
    <property type="entry name" value="SKI ONCOGENE-RELATED"/>
    <property type="match status" value="1"/>
</dbReference>
<evidence type="ECO:0000313" key="9">
    <source>
        <dbReference type="EMBL" id="CAD1479342.1"/>
    </source>
</evidence>
<dbReference type="InterPro" id="IPR037000">
    <property type="entry name" value="Ski_DNA-bd_sf"/>
</dbReference>
<keyword evidence="10" id="KW-1185">Reference proteome</keyword>
<accession>A0A6V7HFC3</accession>
<feature type="compositionally biased region" description="Acidic residues" evidence="7">
    <location>
        <begin position="371"/>
        <end position="385"/>
    </location>
</feature>
<protein>
    <recommendedName>
        <fullName evidence="8">c-SKI SMAD4-binding domain-containing protein</fullName>
    </recommendedName>
</protein>
<sequence>HLNHENLRSPRFITSTTKNRVASLNHQELQVGSVSLYGIHIVSLVIEGQERLCLAQISNTLLKQYSYNEIHNRRVALGITCVQCTPVQLEILRRAGAMPVSSRRCGMITRREAERLCKSFLGDNAPPRLPEDFAFSVHHECAWGCRGAFLPARYNSSRAKCIKCAYCGLFFSPNKFIFHSHRISPSDKYVQPDAANFNSWRRHMKLSGNPPDEVVHAWEDVKAMFNGGTRKRLLNNNPASRESPNPAKQPRSSPTTQIPSLVPSPTHPRVPPFPELPLPLSRSLVMDYVWHQHQQAAAVAAAKTPGFPFSPYALPWLAKRGPVLFPEPLIPTVNPSLHQSAFRPVIRGPPIVEPVTQEQPSDTSVSHKEDNSDDEVDIETTEDDPVTPLNITAQNLRSVTNSATSSHSGRNSPQCWSPPRETVSNHLQRKEKRKKKRIRELRIGKTHGCNANTRG</sequence>
<evidence type="ECO:0000256" key="6">
    <source>
        <dbReference type="ARBA" id="ARBA00023242"/>
    </source>
</evidence>
<dbReference type="InterPro" id="IPR010919">
    <property type="entry name" value="SAND-like_dom_sf"/>
</dbReference>
<dbReference type="GO" id="GO:0005667">
    <property type="term" value="C:transcription regulator complex"/>
    <property type="evidence" value="ECO:0007669"/>
    <property type="project" value="TreeGrafter"/>
</dbReference>
<feature type="region of interest" description="Disordered" evidence="7">
    <location>
        <begin position="229"/>
        <end position="274"/>
    </location>
</feature>
<evidence type="ECO:0000256" key="1">
    <source>
        <dbReference type="ARBA" id="ARBA00004123"/>
    </source>
</evidence>
<dbReference type="GO" id="GO:0000981">
    <property type="term" value="F:DNA-binding transcription factor activity, RNA polymerase II-specific"/>
    <property type="evidence" value="ECO:0007669"/>
    <property type="project" value="TreeGrafter"/>
</dbReference>
<comment type="similarity">
    <text evidence="2">Belongs to the SKI family.</text>
</comment>
<dbReference type="FunFam" id="3.10.260.20:FF:000003">
    <property type="entry name" value="SKI family transcriptional corepressor 1 homolog-B-like"/>
    <property type="match status" value="1"/>
</dbReference>
<dbReference type="OrthoDB" id="3938623at2759"/>
<dbReference type="CDD" id="cd21080">
    <property type="entry name" value="DHD_Skor"/>
    <property type="match status" value="1"/>
</dbReference>
<dbReference type="Proteomes" id="UP000752696">
    <property type="component" value="Unassembled WGS sequence"/>
</dbReference>
<feature type="non-terminal residue" evidence="9">
    <location>
        <position position="1"/>
    </location>
</feature>
<dbReference type="GO" id="GO:0005737">
    <property type="term" value="C:cytoplasm"/>
    <property type="evidence" value="ECO:0007669"/>
    <property type="project" value="TreeGrafter"/>
</dbReference>
<name>A0A6V7HFC3_9HYME</name>